<gene>
    <name evidence="1" type="ORF">CEXT_756811</name>
</gene>
<protein>
    <submittedName>
        <fullName evidence="1">Uncharacterized protein</fullName>
    </submittedName>
</protein>
<name>A0AAV4YBR4_CAEEX</name>
<organism evidence="1 2">
    <name type="scientific">Caerostris extrusa</name>
    <name type="common">Bark spider</name>
    <name type="synonym">Caerostris bankana</name>
    <dbReference type="NCBI Taxonomy" id="172846"/>
    <lineage>
        <taxon>Eukaryota</taxon>
        <taxon>Metazoa</taxon>
        <taxon>Ecdysozoa</taxon>
        <taxon>Arthropoda</taxon>
        <taxon>Chelicerata</taxon>
        <taxon>Arachnida</taxon>
        <taxon>Araneae</taxon>
        <taxon>Araneomorphae</taxon>
        <taxon>Entelegynae</taxon>
        <taxon>Araneoidea</taxon>
        <taxon>Araneidae</taxon>
        <taxon>Caerostris</taxon>
    </lineage>
</organism>
<accession>A0AAV4YBR4</accession>
<evidence type="ECO:0000313" key="1">
    <source>
        <dbReference type="EMBL" id="GIZ04677.1"/>
    </source>
</evidence>
<dbReference type="AlphaFoldDB" id="A0AAV4YBR4"/>
<comment type="caution">
    <text evidence="1">The sequence shown here is derived from an EMBL/GenBank/DDBJ whole genome shotgun (WGS) entry which is preliminary data.</text>
</comment>
<evidence type="ECO:0000313" key="2">
    <source>
        <dbReference type="Proteomes" id="UP001054945"/>
    </source>
</evidence>
<proteinExistence type="predicted"/>
<reference evidence="1 2" key="1">
    <citation type="submission" date="2021-06" db="EMBL/GenBank/DDBJ databases">
        <title>Caerostris extrusa draft genome.</title>
        <authorList>
            <person name="Kono N."/>
            <person name="Arakawa K."/>
        </authorList>
    </citation>
    <scope>NUCLEOTIDE SEQUENCE [LARGE SCALE GENOMIC DNA]</scope>
</reference>
<keyword evidence="2" id="KW-1185">Reference proteome</keyword>
<dbReference type="EMBL" id="BPLR01001780">
    <property type="protein sequence ID" value="GIZ04677.1"/>
    <property type="molecule type" value="Genomic_DNA"/>
</dbReference>
<dbReference type="Proteomes" id="UP001054945">
    <property type="component" value="Unassembled WGS sequence"/>
</dbReference>
<sequence length="101" mass="11677">MDSCEDLCRRRKQDKRRQIIAAAKNFPIQLFESTNHFTSAKMKSYNNNPIRIPNCTSFVLKIVDGNNLAEVHFLIDQEQKQSFTPFLAVIGVILSRKDYPC</sequence>